<accession>A0A8S9UTV7</accession>
<proteinExistence type="predicted"/>
<sequence>MSFRRPQILDEKRAEHSTEEIVRGYARRLEPVISGIAPKFVWNGDETGVCAQGSVKVRVLCSRGIAANTRRSHDRKNVTVMVCVNAAGGYIPPMYGFAGEYKKRATRSRGSFVTPSMTDGVLLTSAEMKEAFSIHSELKATQTKDRLSHRLRKFSNKQEVDLLKLENKRAAERELAARRAMRIEDLAARDAHRTAKREKAVQSKAKRGATARRKKEALAASRSGYLLEKHRRSNVDTAEKRCALQDNTAVQLSLQNASI</sequence>
<dbReference type="Proteomes" id="UP000704712">
    <property type="component" value="Unassembled WGS sequence"/>
</dbReference>
<organism evidence="2 3">
    <name type="scientific">Phytophthora infestans</name>
    <name type="common">Potato late blight agent</name>
    <name type="synonym">Botrytis infestans</name>
    <dbReference type="NCBI Taxonomy" id="4787"/>
    <lineage>
        <taxon>Eukaryota</taxon>
        <taxon>Sar</taxon>
        <taxon>Stramenopiles</taxon>
        <taxon>Oomycota</taxon>
        <taxon>Peronosporomycetes</taxon>
        <taxon>Peronosporales</taxon>
        <taxon>Peronosporaceae</taxon>
        <taxon>Phytophthora</taxon>
    </lineage>
</organism>
<name>A0A8S9UTV7_PHYIN</name>
<feature type="compositionally biased region" description="Basic residues" evidence="1">
    <location>
        <begin position="204"/>
        <end position="215"/>
    </location>
</feature>
<evidence type="ECO:0000313" key="2">
    <source>
        <dbReference type="EMBL" id="KAF4142494.1"/>
    </source>
</evidence>
<feature type="region of interest" description="Disordered" evidence="1">
    <location>
        <begin position="190"/>
        <end position="225"/>
    </location>
</feature>
<reference evidence="2" key="1">
    <citation type="submission" date="2020-03" db="EMBL/GenBank/DDBJ databases">
        <title>Hybrid Assembly of Korean Phytophthora infestans isolates.</title>
        <authorList>
            <person name="Prokchorchik M."/>
            <person name="Lee Y."/>
            <person name="Seo J."/>
            <person name="Cho J.-H."/>
            <person name="Park Y.-E."/>
            <person name="Jang D.-C."/>
            <person name="Im J.-S."/>
            <person name="Choi J.-G."/>
            <person name="Park H.-J."/>
            <person name="Lee G.-B."/>
            <person name="Lee Y.-G."/>
            <person name="Hong S.-Y."/>
            <person name="Cho K."/>
            <person name="Sohn K.H."/>
        </authorList>
    </citation>
    <scope>NUCLEOTIDE SEQUENCE</scope>
    <source>
        <strain evidence="2">KR_2_A2</strain>
    </source>
</reference>
<feature type="compositionally biased region" description="Basic and acidic residues" evidence="1">
    <location>
        <begin position="190"/>
        <end position="201"/>
    </location>
</feature>
<dbReference type="EMBL" id="JAACNO010001187">
    <property type="protein sequence ID" value="KAF4142494.1"/>
    <property type="molecule type" value="Genomic_DNA"/>
</dbReference>
<comment type="caution">
    <text evidence="2">The sequence shown here is derived from an EMBL/GenBank/DDBJ whole genome shotgun (WGS) entry which is preliminary data.</text>
</comment>
<evidence type="ECO:0008006" key="4">
    <source>
        <dbReference type="Google" id="ProtNLM"/>
    </source>
</evidence>
<protein>
    <recommendedName>
        <fullName evidence="4">DDE-1 domain-containing protein</fullName>
    </recommendedName>
</protein>
<gene>
    <name evidence="2" type="ORF">GN958_ATG08303</name>
</gene>
<evidence type="ECO:0000256" key="1">
    <source>
        <dbReference type="SAM" id="MobiDB-lite"/>
    </source>
</evidence>
<dbReference type="AlphaFoldDB" id="A0A8S9UTV7"/>
<evidence type="ECO:0000313" key="3">
    <source>
        <dbReference type="Proteomes" id="UP000704712"/>
    </source>
</evidence>